<evidence type="ECO:0000256" key="5">
    <source>
        <dbReference type="ARBA" id="ARBA00022840"/>
    </source>
</evidence>
<gene>
    <name evidence="7" type="ORF">RND71_022611</name>
</gene>
<evidence type="ECO:0000256" key="3">
    <source>
        <dbReference type="ARBA" id="ARBA00022741"/>
    </source>
</evidence>
<dbReference type="InterPro" id="IPR000719">
    <property type="entry name" value="Prot_kinase_dom"/>
</dbReference>
<name>A0AAE1RSF5_9SOLA</name>
<keyword evidence="1" id="KW-0597">Phosphoprotein</keyword>
<evidence type="ECO:0000259" key="6">
    <source>
        <dbReference type="PROSITE" id="PS50011"/>
    </source>
</evidence>
<dbReference type="PANTHER" id="PTHR47983">
    <property type="entry name" value="PTO-INTERACTING PROTEIN 1-LIKE"/>
    <property type="match status" value="1"/>
</dbReference>
<dbReference type="Proteomes" id="UP001291623">
    <property type="component" value="Unassembled WGS sequence"/>
</dbReference>
<dbReference type="GO" id="GO:0005524">
    <property type="term" value="F:ATP binding"/>
    <property type="evidence" value="ECO:0007669"/>
    <property type="project" value="UniProtKB-KW"/>
</dbReference>
<evidence type="ECO:0000256" key="2">
    <source>
        <dbReference type="ARBA" id="ARBA00022679"/>
    </source>
</evidence>
<keyword evidence="5" id="KW-0067">ATP-binding</keyword>
<dbReference type="GO" id="GO:0004672">
    <property type="term" value="F:protein kinase activity"/>
    <property type="evidence" value="ECO:0007669"/>
    <property type="project" value="InterPro"/>
</dbReference>
<keyword evidence="3" id="KW-0547">Nucleotide-binding</keyword>
<organism evidence="7 8">
    <name type="scientific">Anisodus tanguticus</name>
    <dbReference type="NCBI Taxonomy" id="243964"/>
    <lineage>
        <taxon>Eukaryota</taxon>
        <taxon>Viridiplantae</taxon>
        <taxon>Streptophyta</taxon>
        <taxon>Embryophyta</taxon>
        <taxon>Tracheophyta</taxon>
        <taxon>Spermatophyta</taxon>
        <taxon>Magnoliopsida</taxon>
        <taxon>eudicotyledons</taxon>
        <taxon>Gunneridae</taxon>
        <taxon>Pentapetalae</taxon>
        <taxon>asterids</taxon>
        <taxon>lamiids</taxon>
        <taxon>Solanales</taxon>
        <taxon>Solanaceae</taxon>
        <taxon>Solanoideae</taxon>
        <taxon>Hyoscyameae</taxon>
        <taxon>Anisodus</taxon>
    </lineage>
</organism>
<evidence type="ECO:0000256" key="1">
    <source>
        <dbReference type="ARBA" id="ARBA00022553"/>
    </source>
</evidence>
<reference evidence="7" key="1">
    <citation type="submission" date="2023-12" db="EMBL/GenBank/DDBJ databases">
        <title>Genome assembly of Anisodus tanguticus.</title>
        <authorList>
            <person name="Wang Y.-J."/>
        </authorList>
    </citation>
    <scope>NUCLEOTIDE SEQUENCE</scope>
    <source>
        <strain evidence="7">KB-2021</strain>
        <tissue evidence="7">Leaf</tissue>
    </source>
</reference>
<dbReference type="EMBL" id="JAVYJV010000012">
    <property type="protein sequence ID" value="KAK4357001.1"/>
    <property type="molecule type" value="Genomic_DNA"/>
</dbReference>
<dbReference type="InterPro" id="IPR011009">
    <property type="entry name" value="Kinase-like_dom_sf"/>
</dbReference>
<evidence type="ECO:0000313" key="8">
    <source>
        <dbReference type="Proteomes" id="UP001291623"/>
    </source>
</evidence>
<keyword evidence="2" id="KW-0808">Transferase</keyword>
<dbReference type="Gene3D" id="1.10.510.10">
    <property type="entry name" value="Transferase(Phosphotransferase) domain 1"/>
    <property type="match status" value="1"/>
</dbReference>
<proteinExistence type="predicted"/>
<dbReference type="Pfam" id="PF07714">
    <property type="entry name" value="PK_Tyr_Ser-Thr"/>
    <property type="match status" value="1"/>
</dbReference>
<evidence type="ECO:0000256" key="4">
    <source>
        <dbReference type="ARBA" id="ARBA00022777"/>
    </source>
</evidence>
<dbReference type="InterPro" id="IPR052101">
    <property type="entry name" value="Plant_StressResp_Kinase"/>
</dbReference>
<dbReference type="SUPFAM" id="SSF56112">
    <property type="entry name" value="Protein kinase-like (PK-like)"/>
    <property type="match status" value="1"/>
</dbReference>
<dbReference type="AlphaFoldDB" id="A0AAE1RSF5"/>
<dbReference type="PANTHER" id="PTHR47983:SF21">
    <property type="entry name" value="PROTEIN KINASE DOMAIN-CONTAINING PROTEIN"/>
    <property type="match status" value="1"/>
</dbReference>
<sequence length="104" mass="11663">MTGKITEKSDIYSVGVILLELLTGRKPVDYTMPEGKQSLVTWATPLLSEDKVQEYVDPKLNNEYPLKEIVKVAALVGLCIQEEPDFRPNMSIMVKTLQPLLNAN</sequence>
<comment type="caution">
    <text evidence="7">The sequence shown here is derived from an EMBL/GenBank/DDBJ whole genome shotgun (WGS) entry which is preliminary data.</text>
</comment>
<protein>
    <recommendedName>
        <fullName evidence="6">Protein kinase domain-containing protein</fullName>
    </recommendedName>
</protein>
<keyword evidence="4" id="KW-0418">Kinase</keyword>
<dbReference type="PROSITE" id="PS50011">
    <property type="entry name" value="PROTEIN_KINASE_DOM"/>
    <property type="match status" value="1"/>
</dbReference>
<dbReference type="InterPro" id="IPR001245">
    <property type="entry name" value="Ser-Thr/Tyr_kinase_cat_dom"/>
</dbReference>
<feature type="domain" description="Protein kinase" evidence="6">
    <location>
        <begin position="1"/>
        <end position="101"/>
    </location>
</feature>
<evidence type="ECO:0000313" key="7">
    <source>
        <dbReference type="EMBL" id="KAK4357001.1"/>
    </source>
</evidence>
<keyword evidence="8" id="KW-1185">Reference proteome</keyword>
<accession>A0AAE1RSF5</accession>